<feature type="transmembrane region" description="Helical" evidence="1">
    <location>
        <begin position="206"/>
        <end position="227"/>
    </location>
</feature>
<dbReference type="PANTHER" id="PTHR36840">
    <property type="entry name" value="BLL5714 PROTEIN"/>
    <property type="match status" value="1"/>
</dbReference>
<feature type="transmembrane region" description="Helical" evidence="1">
    <location>
        <begin position="341"/>
        <end position="374"/>
    </location>
</feature>
<proteinExistence type="predicted"/>
<name>A0A810N5X6_9ACTN</name>
<evidence type="ECO:0000313" key="2">
    <source>
        <dbReference type="EMBL" id="BCJ68942.1"/>
    </source>
</evidence>
<reference evidence="2" key="1">
    <citation type="submission" date="2020-08" db="EMBL/GenBank/DDBJ databases">
        <title>Whole genome shotgun sequence of Polymorphospora rubra NBRC 101157.</title>
        <authorList>
            <person name="Komaki H."/>
            <person name="Tamura T."/>
        </authorList>
    </citation>
    <scope>NUCLEOTIDE SEQUENCE</scope>
    <source>
        <strain evidence="2">NBRC 101157</strain>
    </source>
</reference>
<keyword evidence="1" id="KW-0472">Membrane</keyword>
<feature type="transmembrane region" description="Helical" evidence="1">
    <location>
        <begin position="82"/>
        <end position="102"/>
    </location>
</feature>
<dbReference type="Pfam" id="PF06772">
    <property type="entry name" value="LtrA"/>
    <property type="match status" value="1"/>
</dbReference>
<protein>
    <submittedName>
        <fullName evidence="2">Membrane protein</fullName>
    </submittedName>
</protein>
<accession>A0A810N5X6</accession>
<feature type="transmembrane region" description="Helical" evidence="1">
    <location>
        <begin position="108"/>
        <end position="126"/>
    </location>
</feature>
<feature type="transmembrane region" description="Helical" evidence="1">
    <location>
        <begin position="233"/>
        <end position="252"/>
    </location>
</feature>
<keyword evidence="1" id="KW-0812">Transmembrane</keyword>
<evidence type="ECO:0000313" key="3">
    <source>
        <dbReference type="Proteomes" id="UP000680866"/>
    </source>
</evidence>
<dbReference type="RefSeq" id="WP_212818103.1">
    <property type="nucleotide sequence ID" value="NZ_AP023359.1"/>
</dbReference>
<keyword evidence="1" id="KW-1133">Transmembrane helix</keyword>
<dbReference type="Proteomes" id="UP000680866">
    <property type="component" value="Chromosome"/>
</dbReference>
<feature type="transmembrane region" description="Helical" evidence="1">
    <location>
        <begin position="309"/>
        <end position="329"/>
    </location>
</feature>
<gene>
    <name evidence="2" type="ORF">Prubr_59630</name>
</gene>
<organism evidence="2 3">
    <name type="scientific">Polymorphospora rubra</name>
    <dbReference type="NCBI Taxonomy" id="338584"/>
    <lineage>
        <taxon>Bacteria</taxon>
        <taxon>Bacillati</taxon>
        <taxon>Actinomycetota</taxon>
        <taxon>Actinomycetes</taxon>
        <taxon>Micromonosporales</taxon>
        <taxon>Micromonosporaceae</taxon>
        <taxon>Polymorphospora</taxon>
    </lineage>
</organism>
<feature type="transmembrane region" description="Helical" evidence="1">
    <location>
        <begin position="138"/>
        <end position="158"/>
    </location>
</feature>
<feature type="transmembrane region" description="Helical" evidence="1">
    <location>
        <begin position="273"/>
        <end position="294"/>
    </location>
</feature>
<dbReference type="InterPro" id="IPR010640">
    <property type="entry name" value="Low_temperature_requirement_A"/>
</dbReference>
<sequence>MTGGGDRADLLRGDARQVTPMELFFDLVYVFAVTQLTDLLLADLTPAGALRTLLLLIVVWWAWVDTAWVTNWFDPGRASVRLMLTAVMLLALVMSATLPEAYGDRGLWFAGAYVAMQVGRSAFAAVESRGRPDLRRNFQRILVWRATTGVLWLVGALLDGPWRVVLWTVAVAGEYVAAAWGFWIPGRGRSTPADWRISGRHLAERCQLFILIALGESILVTGAAFAGLRFDPYTVAAFAAAFLGSVALWWVYFGRVAEAAGGVIDRADEPGRLGRSAYTYCHLPIVAGIIVTAVGDKLTIAGPTGRTDVAVVATVLGGPALFLTGHALFKKAVFGHPSRDRLVAVAVLVALAPLGLLVPPLLLSALATLVLAGVAAWDTRLVDRSGSGGVRSGGR</sequence>
<evidence type="ECO:0000256" key="1">
    <source>
        <dbReference type="SAM" id="Phobius"/>
    </source>
</evidence>
<dbReference type="EMBL" id="AP023359">
    <property type="protein sequence ID" value="BCJ68942.1"/>
    <property type="molecule type" value="Genomic_DNA"/>
</dbReference>
<keyword evidence="3" id="KW-1185">Reference proteome</keyword>
<dbReference type="AlphaFoldDB" id="A0A810N5X6"/>
<dbReference type="PANTHER" id="PTHR36840:SF1">
    <property type="entry name" value="BLL5714 PROTEIN"/>
    <property type="match status" value="1"/>
</dbReference>
<dbReference type="KEGG" id="pry:Prubr_59630"/>
<feature type="transmembrane region" description="Helical" evidence="1">
    <location>
        <begin position="164"/>
        <end position="185"/>
    </location>
</feature>
<feature type="transmembrane region" description="Helical" evidence="1">
    <location>
        <begin position="48"/>
        <end position="70"/>
    </location>
</feature>